<name>A0A120IB25_9LACT</name>
<evidence type="ECO:0000313" key="1">
    <source>
        <dbReference type="EMBL" id="AMB99881.1"/>
    </source>
</evidence>
<dbReference type="KEGG" id="auh:AWM75_07830"/>
<reference evidence="2" key="2">
    <citation type="submission" date="2016-01" db="EMBL/GenBank/DDBJ databases">
        <title>Six Aerococcus type strain genome sequencing and assembly using PacBio and Illumina Hiseq.</title>
        <authorList>
            <person name="Carkaci D."/>
            <person name="Dargis R."/>
            <person name="Nielsen X.C."/>
            <person name="Skovgaard O."/>
            <person name="Fuursted K."/>
            <person name="Christensen J.J."/>
        </authorList>
    </citation>
    <scope>NUCLEOTIDE SEQUENCE [LARGE SCALE GENOMIC DNA]</scope>
    <source>
        <strain evidence="2">CCUG42038B</strain>
    </source>
</reference>
<dbReference type="AlphaFoldDB" id="A0A120IB25"/>
<reference evidence="1 2" key="1">
    <citation type="journal article" date="2016" name="Genome Announc.">
        <title>Complete Genome Sequences of Aerococcus christensenii CCUG 28831T, Aerococcus sanguinicola CCUG 43001T, Aerococcus urinae CCUG 36881T, Aerococcus urinaeequi CCUG 28094T, Aerococcus urinaehominis CCUG 42038 BT, and Aerococcus viridans CCUG 4311T.</title>
        <authorList>
            <person name="Carkaci D."/>
            <person name="Dargis R."/>
            <person name="Nielsen X.C."/>
            <person name="Skovgaard O."/>
            <person name="Fuursted K."/>
            <person name="Christensen J.J."/>
        </authorList>
    </citation>
    <scope>NUCLEOTIDE SEQUENCE [LARGE SCALE GENOMIC DNA]</scope>
    <source>
        <strain evidence="1 2">CCUG42038B</strain>
    </source>
</reference>
<keyword evidence="2" id="KW-1185">Reference proteome</keyword>
<sequence length="61" mass="7133">MIVLDYLDPDQALYRAIWDHQVKRDFVALPLLLLPDWAFLTAMTEIDCQPEPVKLLGEDNY</sequence>
<accession>A0A120IB25</accession>
<dbReference type="Proteomes" id="UP000062260">
    <property type="component" value="Chromosome"/>
</dbReference>
<dbReference type="RefSeq" id="WP_067980517.1">
    <property type="nucleotide sequence ID" value="NZ_CP014163.1"/>
</dbReference>
<proteinExistence type="predicted"/>
<evidence type="ECO:0000313" key="2">
    <source>
        <dbReference type="Proteomes" id="UP000062260"/>
    </source>
</evidence>
<dbReference type="EMBL" id="CP014163">
    <property type="protein sequence ID" value="AMB99881.1"/>
    <property type="molecule type" value="Genomic_DNA"/>
</dbReference>
<gene>
    <name evidence="1" type="ORF">AWM75_07830</name>
</gene>
<protein>
    <submittedName>
        <fullName evidence="1">Uncharacterized protein</fullName>
    </submittedName>
</protein>
<organism evidence="1 2">
    <name type="scientific">Aerococcus urinaehominis</name>
    <dbReference type="NCBI Taxonomy" id="128944"/>
    <lineage>
        <taxon>Bacteria</taxon>
        <taxon>Bacillati</taxon>
        <taxon>Bacillota</taxon>
        <taxon>Bacilli</taxon>
        <taxon>Lactobacillales</taxon>
        <taxon>Aerococcaceae</taxon>
        <taxon>Aerococcus</taxon>
    </lineage>
</organism>